<dbReference type="GO" id="GO:0005829">
    <property type="term" value="C:cytosol"/>
    <property type="evidence" value="ECO:0007669"/>
    <property type="project" value="TreeGrafter"/>
</dbReference>
<dbReference type="SUPFAM" id="SSF53448">
    <property type="entry name" value="Nucleotide-diphospho-sugar transferases"/>
    <property type="match status" value="1"/>
</dbReference>
<evidence type="ECO:0000256" key="1">
    <source>
        <dbReference type="ARBA" id="ARBA00022679"/>
    </source>
</evidence>
<keyword evidence="5" id="KW-1185">Reference proteome</keyword>
<proteinExistence type="predicted"/>
<dbReference type="GO" id="GO:0009103">
    <property type="term" value="P:lipopolysaccharide biosynthetic process"/>
    <property type="evidence" value="ECO:0007669"/>
    <property type="project" value="UniProtKB-KW"/>
</dbReference>
<gene>
    <name evidence="4" type="ORF">CV103_20210</name>
</gene>
<keyword evidence="1 4" id="KW-0808">Transferase</keyword>
<evidence type="ECO:0000313" key="5">
    <source>
        <dbReference type="Proteomes" id="UP000241206"/>
    </source>
</evidence>
<dbReference type="Gene3D" id="3.90.550.10">
    <property type="entry name" value="Spore Coat Polysaccharide Biosynthesis Protein SpsA, Chain A"/>
    <property type="match status" value="1"/>
</dbReference>
<keyword evidence="2 4" id="KW-0548">Nucleotidyltransferase</keyword>
<dbReference type="NCBIfam" id="NF003950">
    <property type="entry name" value="PRK05450.1-3"/>
    <property type="match status" value="1"/>
</dbReference>
<name>A0A2T4HLU1_9SPHN</name>
<organism evidence="4 5">
    <name type="scientific">Edaphosphingomonas fennica</name>
    <dbReference type="NCBI Taxonomy" id="114404"/>
    <lineage>
        <taxon>Bacteria</taxon>
        <taxon>Pseudomonadati</taxon>
        <taxon>Pseudomonadota</taxon>
        <taxon>Alphaproteobacteria</taxon>
        <taxon>Sphingomonadales</taxon>
        <taxon>Rhizorhabdaceae</taxon>
        <taxon>Edaphosphingomonas</taxon>
    </lineage>
</organism>
<dbReference type="AlphaFoldDB" id="A0A2T4HLU1"/>
<dbReference type="Pfam" id="PF02348">
    <property type="entry name" value="CTP_transf_3"/>
    <property type="match status" value="1"/>
</dbReference>
<dbReference type="PANTHER" id="PTHR42866:SF2">
    <property type="entry name" value="3-DEOXY-MANNO-OCTULOSONATE CYTIDYLYLTRANSFERASE, MITOCHONDRIAL"/>
    <property type="match status" value="1"/>
</dbReference>
<evidence type="ECO:0000256" key="2">
    <source>
        <dbReference type="ARBA" id="ARBA00022695"/>
    </source>
</evidence>
<dbReference type="InterPro" id="IPR029044">
    <property type="entry name" value="Nucleotide-diphossugar_trans"/>
</dbReference>
<accession>A0A2T4HLU1</accession>
<evidence type="ECO:0000256" key="3">
    <source>
        <dbReference type="ARBA" id="ARBA00022985"/>
    </source>
</evidence>
<protein>
    <submittedName>
        <fullName evidence="4">3-deoxy-manno-octulosonate cytidylyltransferase</fullName>
    </submittedName>
</protein>
<reference evidence="4 5" key="1">
    <citation type="submission" date="2017-11" db="EMBL/GenBank/DDBJ databases">
        <title>Sphingomonas oleivorans sp. nov., isolated from oil-contaminated soil.</title>
        <authorList>
            <person name="Wang L."/>
            <person name="Chen L."/>
        </authorList>
    </citation>
    <scope>NUCLEOTIDE SEQUENCE [LARGE SCALE GENOMIC DNA]</scope>
    <source>
        <strain evidence="4 5">K101</strain>
    </source>
</reference>
<dbReference type="GO" id="GO:0008690">
    <property type="term" value="F:3-deoxy-manno-octulosonate cytidylyltransferase activity"/>
    <property type="evidence" value="ECO:0007669"/>
    <property type="project" value="InterPro"/>
</dbReference>
<dbReference type="InterPro" id="IPR004528">
    <property type="entry name" value="KdsB"/>
</dbReference>
<evidence type="ECO:0000313" key="4">
    <source>
        <dbReference type="EMBL" id="PTD16747.1"/>
    </source>
</evidence>
<sequence length="268" mass="28741">MHCRAAIVIPARYASTRYPGKPLAPVRGASGAARPLIARSIDAARQVAGVDSLYVATDDSRIAEAVRALDVDVIMTSPACANGTERLAEAASELADDIDVLVNFQGDALLTPPDLVEALLDHMRADPACEVATVAVRCSASAYRHLISDQTAGRSGGTTVVLGVDSRALYFSKRVLPHILPGSEEEGDPPVWLHLGLYAYRRAALRRYAVLGPCELEVLEGLEQLRFLTHGIPVHVVRAPSPAWDVIELNNPTDLQPIEAVLMERGIA</sequence>
<dbReference type="Proteomes" id="UP000241206">
    <property type="component" value="Unassembled WGS sequence"/>
</dbReference>
<dbReference type="PANTHER" id="PTHR42866">
    <property type="entry name" value="3-DEOXY-MANNO-OCTULOSONATE CYTIDYLYLTRANSFERASE"/>
    <property type="match status" value="1"/>
</dbReference>
<dbReference type="EMBL" id="PHHF01000080">
    <property type="protein sequence ID" value="PTD16747.1"/>
    <property type="molecule type" value="Genomic_DNA"/>
</dbReference>
<dbReference type="CDD" id="cd02517">
    <property type="entry name" value="CMP-KDO-Synthetase"/>
    <property type="match status" value="1"/>
</dbReference>
<dbReference type="NCBIfam" id="NF003952">
    <property type="entry name" value="PRK05450.1-5"/>
    <property type="match status" value="1"/>
</dbReference>
<keyword evidence="3" id="KW-0448">Lipopolysaccharide biosynthesis</keyword>
<dbReference type="InterPro" id="IPR003329">
    <property type="entry name" value="Cytidylyl_trans"/>
</dbReference>
<comment type="caution">
    <text evidence="4">The sequence shown here is derived from an EMBL/GenBank/DDBJ whole genome shotgun (WGS) entry which is preliminary data.</text>
</comment>